<sequence>MENQVYSGSSIVFMEAMDLSDVISYPIVDVIEGNPDAKIKVLRTKGARTGLMHVSVISAQPSKFHYKFKYDEAFQLIYGHLAILLDSGEQIEMKPGDILTVPAGHDSIFEIYEPSLKFVVVTCS</sequence>
<gene>
    <name evidence="2" type="ORF">LEP1GSC050_3428</name>
</gene>
<evidence type="ECO:0000313" key="2">
    <source>
        <dbReference type="EMBL" id="EQA44240.1"/>
    </source>
</evidence>
<feature type="domain" description="(S)-ureidoglycine aminohydrolase cupin" evidence="1">
    <location>
        <begin position="49"/>
        <end position="114"/>
    </location>
</feature>
<dbReference type="Proteomes" id="UP000015454">
    <property type="component" value="Unassembled WGS sequence"/>
</dbReference>
<organism evidence="2 3">
    <name type="scientific">Leptospira broomii serovar Hurstbridge str. 5399</name>
    <dbReference type="NCBI Taxonomy" id="1049789"/>
    <lineage>
        <taxon>Bacteria</taxon>
        <taxon>Pseudomonadati</taxon>
        <taxon>Spirochaetota</taxon>
        <taxon>Spirochaetia</taxon>
        <taxon>Leptospirales</taxon>
        <taxon>Leptospiraceae</taxon>
        <taxon>Leptospira</taxon>
    </lineage>
</organism>
<dbReference type="SUPFAM" id="SSF51182">
    <property type="entry name" value="RmlC-like cupins"/>
    <property type="match status" value="1"/>
</dbReference>
<dbReference type="InterPro" id="IPR014710">
    <property type="entry name" value="RmlC-like_jellyroll"/>
</dbReference>
<reference evidence="2" key="1">
    <citation type="submission" date="2013-05" db="EMBL/GenBank/DDBJ databases">
        <authorList>
            <person name="Harkins D.M."/>
            <person name="Durkin A.S."/>
            <person name="Brinkac L.M."/>
            <person name="Haft D.H."/>
            <person name="Selengut J.D."/>
            <person name="Sanka R."/>
            <person name="DePew J."/>
            <person name="Purushe J."/>
            <person name="Hartskeerl R.A."/>
            <person name="Ahmed A."/>
            <person name="van der Linden H."/>
            <person name="Goris M.G.A."/>
            <person name="Vinetz J.M."/>
            <person name="Sutton G.G."/>
            <person name="Nierman W.C."/>
            <person name="Fouts D.E."/>
        </authorList>
    </citation>
    <scope>NUCLEOTIDE SEQUENCE [LARGE SCALE GENOMIC DNA]</scope>
    <source>
        <strain evidence="2">5399</strain>
    </source>
</reference>
<comment type="caution">
    <text evidence="2">The sequence shown here is derived from an EMBL/GenBank/DDBJ whole genome shotgun (WGS) entry which is preliminary data.</text>
</comment>
<evidence type="ECO:0000259" key="1">
    <source>
        <dbReference type="Pfam" id="PF05899"/>
    </source>
</evidence>
<name>T0EZD2_9LEPT</name>
<dbReference type="InterPro" id="IPR011051">
    <property type="entry name" value="RmlC_Cupin_sf"/>
</dbReference>
<dbReference type="AlphaFoldDB" id="T0EZD2"/>
<dbReference type="Gene3D" id="2.60.120.10">
    <property type="entry name" value="Jelly Rolls"/>
    <property type="match status" value="1"/>
</dbReference>
<proteinExistence type="predicted"/>
<dbReference type="InterPro" id="IPR008579">
    <property type="entry name" value="UGlyAH_Cupin_dom"/>
</dbReference>
<evidence type="ECO:0000313" key="3">
    <source>
        <dbReference type="Proteomes" id="UP000015454"/>
    </source>
</evidence>
<dbReference type="OrthoDB" id="9791759at2"/>
<dbReference type="RefSeq" id="WP_010571555.1">
    <property type="nucleotide sequence ID" value="NZ_AHMO02000008.1"/>
</dbReference>
<dbReference type="Pfam" id="PF05899">
    <property type="entry name" value="Cupin_3"/>
    <property type="match status" value="1"/>
</dbReference>
<protein>
    <submittedName>
        <fullName evidence="2">PF05899 family protein</fullName>
    </submittedName>
</protein>
<keyword evidence="3" id="KW-1185">Reference proteome</keyword>
<accession>T0EZD2</accession>
<dbReference type="EMBL" id="AHMO02000008">
    <property type="protein sequence ID" value="EQA44240.1"/>
    <property type="molecule type" value="Genomic_DNA"/>
</dbReference>